<comment type="caution">
    <text evidence="7">The sequence shown here is derived from an EMBL/GenBank/DDBJ whole genome shotgun (WGS) entry which is preliminary data.</text>
</comment>
<dbReference type="PROSITE" id="PS00770">
    <property type="entry name" value="AA_TRANSFER_CLASS_4"/>
    <property type="match status" value="1"/>
</dbReference>
<dbReference type="InterPro" id="IPR018300">
    <property type="entry name" value="Aminotrans_IV_CS"/>
</dbReference>
<keyword evidence="3 5" id="KW-0663">Pyridoxal phosphate</keyword>
<sequence length="332" mass="35982">MDAINAMAAKDAMNAIVYLNGRYVQAERAKVSAFDRGFSYGDGLFETIRAYAGWVFGLERHLARLKKGADQIGIPFEDDVGEWRQVMGQLLRRSSLRAADASLRLTVTRGPDVLGSLLPPDVPPSPTLLLVARPLYAGIAERQQVGIDAVMVHWGSPFNPLQIKSLGYLYNMLAMVQAQREGAQEALFVDRDNCVVEGATSNLFSFSKGVLTTPPLSSGLLPGITREVVIELTKKEGLILREAPLPLQDLLASEEAFLTGSLKEIMPLVAIDGNKIGTGSPGPVTQRLQRCYRTAVEEERTQGMRGAKPPTPPLRKGGTGGFEGCEMRGAKS</sequence>
<comment type="cofactor">
    <cofactor evidence="1 5">
        <name>pyridoxal 5'-phosphate</name>
        <dbReference type="ChEBI" id="CHEBI:597326"/>
    </cofactor>
</comment>
<dbReference type="FunFam" id="3.20.10.10:FF:000002">
    <property type="entry name" value="D-alanine aminotransferase"/>
    <property type="match status" value="1"/>
</dbReference>
<dbReference type="InterPro" id="IPR043132">
    <property type="entry name" value="BCAT-like_C"/>
</dbReference>
<reference evidence="8" key="2">
    <citation type="journal article" date="2018" name="Environ. Microbiol.">
        <title>Bloom of a denitrifying methanotroph, 'Candidatus Methylomirabilis limnetica', in a deep stratified lake.</title>
        <authorList>
            <person name="Graf J.S."/>
            <person name="Mayr M.J."/>
            <person name="Marchant H.K."/>
            <person name="Tienken D."/>
            <person name="Hach P.F."/>
            <person name="Brand A."/>
            <person name="Schubert C.J."/>
            <person name="Kuypers M.M."/>
            <person name="Milucka J."/>
        </authorList>
    </citation>
    <scope>NUCLEOTIDE SEQUENCE [LARGE SCALE GENOMIC DNA]</scope>
    <source>
        <strain evidence="8">Zug</strain>
    </source>
</reference>
<accession>A0A2T4TWW1</accession>
<dbReference type="GO" id="GO:0046394">
    <property type="term" value="P:carboxylic acid biosynthetic process"/>
    <property type="evidence" value="ECO:0007669"/>
    <property type="project" value="UniProtKB-ARBA"/>
</dbReference>
<organism evidence="7 8">
    <name type="scientific">Candidatus Methylomirabilis limnetica</name>
    <dbReference type="NCBI Taxonomy" id="2033718"/>
    <lineage>
        <taxon>Bacteria</taxon>
        <taxon>Candidatus Methylomirabilota</taxon>
        <taxon>Candidatus Methylomirabilia</taxon>
        <taxon>Candidatus Methylomirabilales</taxon>
        <taxon>Candidatus Methylomirabilaceae</taxon>
        <taxon>Candidatus Methylomirabilis</taxon>
    </lineage>
</organism>
<dbReference type="GO" id="GO:0008483">
    <property type="term" value="F:transaminase activity"/>
    <property type="evidence" value="ECO:0007669"/>
    <property type="project" value="UniProtKB-KW"/>
</dbReference>
<evidence type="ECO:0000256" key="5">
    <source>
        <dbReference type="RuleBase" id="RU004516"/>
    </source>
</evidence>
<dbReference type="Proteomes" id="UP000241436">
    <property type="component" value="Unassembled WGS sequence"/>
</dbReference>
<name>A0A2T4TWW1_9BACT</name>
<evidence type="ECO:0000313" key="7">
    <source>
        <dbReference type="EMBL" id="PTL35585.1"/>
    </source>
</evidence>
<dbReference type="EMBL" id="NVQC01000022">
    <property type="protein sequence ID" value="PTL35585.1"/>
    <property type="molecule type" value="Genomic_DNA"/>
</dbReference>
<evidence type="ECO:0000256" key="4">
    <source>
        <dbReference type="RuleBase" id="RU004106"/>
    </source>
</evidence>
<feature type="region of interest" description="Disordered" evidence="6">
    <location>
        <begin position="297"/>
        <end position="332"/>
    </location>
</feature>
<evidence type="ECO:0000256" key="6">
    <source>
        <dbReference type="SAM" id="MobiDB-lite"/>
    </source>
</evidence>
<dbReference type="GO" id="GO:0005829">
    <property type="term" value="C:cytosol"/>
    <property type="evidence" value="ECO:0007669"/>
    <property type="project" value="TreeGrafter"/>
</dbReference>
<dbReference type="InterPro" id="IPR050571">
    <property type="entry name" value="Class-IV_PLP-Dep_Aminotrnsfr"/>
</dbReference>
<evidence type="ECO:0000256" key="2">
    <source>
        <dbReference type="ARBA" id="ARBA00009320"/>
    </source>
</evidence>
<keyword evidence="8" id="KW-1185">Reference proteome</keyword>
<keyword evidence="7" id="KW-0808">Transferase</keyword>
<evidence type="ECO:0000256" key="1">
    <source>
        <dbReference type="ARBA" id="ARBA00001933"/>
    </source>
</evidence>
<dbReference type="InterPro" id="IPR036038">
    <property type="entry name" value="Aminotransferase-like"/>
</dbReference>
<dbReference type="AlphaFoldDB" id="A0A2T4TWW1"/>
<dbReference type="InterPro" id="IPR001544">
    <property type="entry name" value="Aminotrans_IV"/>
</dbReference>
<comment type="similarity">
    <text evidence="2 4">Belongs to the class-IV pyridoxal-phosphate-dependent aminotransferase family.</text>
</comment>
<dbReference type="GO" id="GO:0008652">
    <property type="term" value="P:amino acid biosynthetic process"/>
    <property type="evidence" value="ECO:0007669"/>
    <property type="project" value="UniProtKB-ARBA"/>
</dbReference>
<dbReference type="Gene3D" id="3.30.470.10">
    <property type="match status" value="1"/>
</dbReference>
<dbReference type="Gene3D" id="3.20.10.10">
    <property type="entry name" value="D-amino Acid Aminotransferase, subunit A, domain 2"/>
    <property type="match status" value="1"/>
</dbReference>
<dbReference type="SUPFAM" id="SSF56752">
    <property type="entry name" value="D-aminoacid aminotransferase-like PLP-dependent enzymes"/>
    <property type="match status" value="1"/>
</dbReference>
<dbReference type="PANTHER" id="PTHR42743:SF11">
    <property type="entry name" value="AMINODEOXYCHORISMATE LYASE"/>
    <property type="match status" value="1"/>
</dbReference>
<dbReference type="InterPro" id="IPR043131">
    <property type="entry name" value="BCAT-like_N"/>
</dbReference>
<evidence type="ECO:0000256" key="3">
    <source>
        <dbReference type="ARBA" id="ARBA00022898"/>
    </source>
</evidence>
<dbReference type="Pfam" id="PF01063">
    <property type="entry name" value="Aminotran_4"/>
    <property type="match status" value="1"/>
</dbReference>
<evidence type="ECO:0000313" key="8">
    <source>
        <dbReference type="Proteomes" id="UP000241436"/>
    </source>
</evidence>
<reference evidence="7 8" key="1">
    <citation type="submission" date="2017-09" db="EMBL/GenBank/DDBJ databases">
        <title>Bloom of a denitrifying methanotroph, Candidatus Methylomirabilis limnetica, in a deep stratified lake.</title>
        <authorList>
            <person name="Graf J.S."/>
            <person name="Marchant H.K."/>
            <person name="Tienken D."/>
            <person name="Hach P.F."/>
            <person name="Brand A."/>
            <person name="Schubert C.J."/>
            <person name="Kuypers M.M."/>
            <person name="Milucka J."/>
        </authorList>
    </citation>
    <scope>NUCLEOTIDE SEQUENCE [LARGE SCALE GENOMIC DNA]</scope>
    <source>
        <strain evidence="7 8">Zug</strain>
    </source>
</reference>
<protein>
    <submittedName>
        <fullName evidence="7">Branched-chain amino acid aminotransferase</fullName>
    </submittedName>
</protein>
<keyword evidence="7" id="KW-0032">Aminotransferase</keyword>
<proteinExistence type="inferred from homology"/>
<gene>
    <name evidence="7" type="ORF">CLG94_07335</name>
</gene>
<dbReference type="PANTHER" id="PTHR42743">
    <property type="entry name" value="AMINO-ACID AMINOTRANSFERASE"/>
    <property type="match status" value="1"/>
</dbReference>